<feature type="transmembrane region" description="Helical" evidence="11">
    <location>
        <begin position="192"/>
        <end position="213"/>
    </location>
</feature>
<feature type="non-terminal residue" evidence="13">
    <location>
        <position position="1"/>
    </location>
</feature>
<organism evidence="13 14">
    <name type="scientific">Dispira parvispora</name>
    <dbReference type="NCBI Taxonomy" id="1520584"/>
    <lineage>
        <taxon>Eukaryota</taxon>
        <taxon>Fungi</taxon>
        <taxon>Fungi incertae sedis</taxon>
        <taxon>Zoopagomycota</taxon>
        <taxon>Kickxellomycotina</taxon>
        <taxon>Dimargaritomycetes</taxon>
        <taxon>Dimargaritales</taxon>
        <taxon>Dimargaritaceae</taxon>
        <taxon>Dispira</taxon>
    </lineage>
</organism>
<dbReference type="GO" id="GO:0016020">
    <property type="term" value="C:membrane"/>
    <property type="evidence" value="ECO:0007669"/>
    <property type="project" value="UniProtKB-SubCell"/>
</dbReference>
<feature type="coiled-coil region" evidence="9">
    <location>
        <begin position="213"/>
        <end position="240"/>
    </location>
</feature>
<evidence type="ECO:0000256" key="6">
    <source>
        <dbReference type="ARBA" id="ARBA00022989"/>
    </source>
</evidence>
<keyword evidence="5" id="KW-0862">Zinc</keyword>
<feature type="region of interest" description="Disordered" evidence="10">
    <location>
        <begin position="354"/>
        <end position="458"/>
    </location>
</feature>
<evidence type="ECO:0000313" key="13">
    <source>
        <dbReference type="EMBL" id="KAJ1966611.1"/>
    </source>
</evidence>
<evidence type="ECO:0000256" key="1">
    <source>
        <dbReference type="ARBA" id="ARBA00004370"/>
    </source>
</evidence>
<sequence length="585" mass="64041">VLLCFAHTRALKITIDYYQVSLDPKAGEEASVSKPQRIVSTNYTVAPTTFQATIPSTLSGPLQIWNDTNLNHLTSGQRILLGSLPADDDKCMEMVLKNITRLQPELTFVYSVKPGPHPQIPTISTNYPTPVIILEHEDGLRLADLAQRVNRNPADGVTEADGLYSRAVLSITMEQRKNTESRSLSTGQLCGIVIGSVLGGGLILFIILATTIYKFRTRRIRRYEERRQRLRREMRERGADAVLASIVRNKKGTPLPKEKLQAFPLITVTEENIPELEVHQRKVWRNSDAEDSVGPSNPVVSLTSVSSEAALAAQPSSPMDASAPQGQLPVFTKFLRMSSLNSRQQLAEALAEKLSNDSSNANPNHEKSEKVPKLPSIEPATVTPETADPKATLPDVAVSIPPPEGSVPTVVKNPEANSRSSMASQSKRKVSRVGVSSETDRPAPKPSTSGKRPRLPIGIPSLRQLTSSLSHTGSSDSKTSFTCSICMDRFEPGDCARRLPCSHLFHSECVDPWLLQRSSRCPLCNFNCAYKDPLGRGINDEVGASIDIDIDDDMEDDHGQSRRVSNQDSEGSSVNPRARLASMIL</sequence>
<dbReference type="InterPro" id="IPR013083">
    <property type="entry name" value="Znf_RING/FYVE/PHD"/>
</dbReference>
<keyword evidence="14" id="KW-1185">Reference proteome</keyword>
<feature type="compositionally biased region" description="Polar residues" evidence="10">
    <location>
        <begin position="562"/>
        <end position="575"/>
    </location>
</feature>
<feature type="domain" description="RING-type" evidence="12">
    <location>
        <begin position="483"/>
        <end position="525"/>
    </location>
</feature>
<gene>
    <name evidence="13" type="ORF">IWQ62_002358</name>
</gene>
<accession>A0A9W8AW80</accession>
<keyword evidence="2 11" id="KW-0812">Transmembrane</keyword>
<evidence type="ECO:0000259" key="12">
    <source>
        <dbReference type="PROSITE" id="PS50089"/>
    </source>
</evidence>
<evidence type="ECO:0000256" key="10">
    <source>
        <dbReference type="SAM" id="MobiDB-lite"/>
    </source>
</evidence>
<evidence type="ECO:0000256" key="4">
    <source>
        <dbReference type="ARBA" id="ARBA00022771"/>
    </source>
</evidence>
<evidence type="ECO:0000256" key="3">
    <source>
        <dbReference type="ARBA" id="ARBA00022723"/>
    </source>
</evidence>
<dbReference type="OrthoDB" id="8062037at2759"/>
<feature type="region of interest" description="Disordered" evidence="10">
    <location>
        <begin position="551"/>
        <end position="575"/>
    </location>
</feature>
<evidence type="ECO:0000256" key="9">
    <source>
        <dbReference type="SAM" id="Coils"/>
    </source>
</evidence>
<dbReference type="GO" id="GO:0008270">
    <property type="term" value="F:zinc ion binding"/>
    <property type="evidence" value="ECO:0007669"/>
    <property type="project" value="UniProtKB-KW"/>
</dbReference>
<evidence type="ECO:0000313" key="14">
    <source>
        <dbReference type="Proteomes" id="UP001150925"/>
    </source>
</evidence>
<evidence type="ECO:0000256" key="8">
    <source>
        <dbReference type="PROSITE-ProRule" id="PRU00175"/>
    </source>
</evidence>
<evidence type="ECO:0000256" key="7">
    <source>
        <dbReference type="ARBA" id="ARBA00023136"/>
    </source>
</evidence>
<dbReference type="PROSITE" id="PS50089">
    <property type="entry name" value="ZF_RING_2"/>
    <property type="match status" value="1"/>
</dbReference>
<comment type="caution">
    <text evidence="13">The sequence shown here is derived from an EMBL/GenBank/DDBJ whole genome shotgun (WGS) entry which is preliminary data.</text>
</comment>
<evidence type="ECO:0000256" key="2">
    <source>
        <dbReference type="ARBA" id="ARBA00022692"/>
    </source>
</evidence>
<dbReference type="PANTHER" id="PTHR46539:SF1">
    <property type="entry name" value="E3 UBIQUITIN-PROTEIN LIGASE ATL42"/>
    <property type="match status" value="1"/>
</dbReference>
<reference evidence="13" key="1">
    <citation type="submission" date="2022-07" db="EMBL/GenBank/DDBJ databases">
        <title>Phylogenomic reconstructions and comparative analyses of Kickxellomycotina fungi.</title>
        <authorList>
            <person name="Reynolds N.K."/>
            <person name="Stajich J.E."/>
            <person name="Barry K."/>
            <person name="Grigoriev I.V."/>
            <person name="Crous P."/>
            <person name="Smith M.E."/>
        </authorList>
    </citation>
    <scope>NUCLEOTIDE SEQUENCE</scope>
    <source>
        <strain evidence="13">RSA 1196</strain>
    </source>
</reference>
<comment type="subcellular location">
    <subcellularLocation>
        <location evidence="1">Membrane</location>
    </subcellularLocation>
</comment>
<dbReference type="Gene3D" id="3.30.40.10">
    <property type="entry name" value="Zinc/RING finger domain, C3HC4 (zinc finger)"/>
    <property type="match status" value="1"/>
</dbReference>
<dbReference type="PANTHER" id="PTHR46539">
    <property type="entry name" value="E3 UBIQUITIN-PROTEIN LIGASE ATL42"/>
    <property type="match status" value="1"/>
</dbReference>
<dbReference type="Proteomes" id="UP001150925">
    <property type="component" value="Unassembled WGS sequence"/>
</dbReference>
<dbReference type="AlphaFoldDB" id="A0A9W8AW80"/>
<protein>
    <recommendedName>
        <fullName evidence="12">RING-type domain-containing protein</fullName>
    </recommendedName>
</protein>
<proteinExistence type="predicted"/>
<name>A0A9W8AW80_9FUNG</name>
<keyword evidence="4 8" id="KW-0863">Zinc-finger</keyword>
<dbReference type="CDD" id="cd16454">
    <property type="entry name" value="RING-H2_PA-TM-RING"/>
    <property type="match status" value="1"/>
</dbReference>
<keyword evidence="9" id="KW-0175">Coiled coil</keyword>
<evidence type="ECO:0000256" key="5">
    <source>
        <dbReference type="ARBA" id="ARBA00022833"/>
    </source>
</evidence>
<dbReference type="SMART" id="SM00184">
    <property type="entry name" value="RING"/>
    <property type="match status" value="1"/>
</dbReference>
<dbReference type="SUPFAM" id="SSF57850">
    <property type="entry name" value="RING/U-box"/>
    <property type="match status" value="1"/>
</dbReference>
<dbReference type="Pfam" id="PF13639">
    <property type="entry name" value="zf-RING_2"/>
    <property type="match status" value="1"/>
</dbReference>
<dbReference type="InterPro" id="IPR001841">
    <property type="entry name" value="Znf_RING"/>
</dbReference>
<dbReference type="EMBL" id="JANBPY010000489">
    <property type="protein sequence ID" value="KAJ1966611.1"/>
    <property type="molecule type" value="Genomic_DNA"/>
</dbReference>
<keyword evidence="6 11" id="KW-1133">Transmembrane helix</keyword>
<evidence type="ECO:0000256" key="11">
    <source>
        <dbReference type="SAM" id="Phobius"/>
    </source>
</evidence>
<keyword evidence="7 11" id="KW-0472">Membrane</keyword>
<keyword evidence="3" id="KW-0479">Metal-binding</keyword>